<sequence length="284" mass="30259">MQNTTITVILGEAAQPTDLEQLSRTACEHNLHLIVLLLGEVPPIPIYSIGIGEFSAYSLPEGWQADVDDANTALEKQRDSISQYLVDQGASAEVRAVCGEAAGLRNAVARAGLTCDTIIIGDDLRAEAMLFNDIVHAALFDSSAAVMLNALSSKEALAPQSVFVGWKAGIPASRAVRAAMPALRQAQDITVALFDPIATSSRDGENPGSDVAAWLGHQGCRVAVQQYPSGGQEIGIAITKRAKKTGANLIVMGAYDHSRLRETVFGGTTRTLIDQREWPVLLCH</sequence>
<reference evidence="3" key="1">
    <citation type="submission" date="2016-10" db="EMBL/GenBank/DDBJ databases">
        <authorList>
            <person name="Varghese N."/>
            <person name="Submissions S."/>
        </authorList>
    </citation>
    <scope>NUCLEOTIDE SEQUENCE [LARGE SCALE GENOMIC DNA]</scope>
    <source>
        <strain evidence="3">DSM 16477</strain>
    </source>
</reference>
<evidence type="ECO:0000313" key="3">
    <source>
        <dbReference type="Proteomes" id="UP000199399"/>
    </source>
</evidence>
<evidence type="ECO:0000259" key="1">
    <source>
        <dbReference type="Pfam" id="PF00582"/>
    </source>
</evidence>
<organism evidence="2 3">
    <name type="scientific">Sulfitobacter delicatus</name>
    <dbReference type="NCBI Taxonomy" id="218672"/>
    <lineage>
        <taxon>Bacteria</taxon>
        <taxon>Pseudomonadati</taxon>
        <taxon>Pseudomonadota</taxon>
        <taxon>Alphaproteobacteria</taxon>
        <taxon>Rhodobacterales</taxon>
        <taxon>Roseobacteraceae</taxon>
        <taxon>Sulfitobacter</taxon>
    </lineage>
</organism>
<keyword evidence="3" id="KW-1185">Reference proteome</keyword>
<dbReference type="AlphaFoldDB" id="A0A1G7XT04"/>
<dbReference type="STRING" id="218672.SAMN04489759_11351"/>
<protein>
    <submittedName>
        <fullName evidence="2">Universal stress protein family protein</fullName>
    </submittedName>
</protein>
<dbReference type="Gene3D" id="3.40.50.12370">
    <property type="match status" value="1"/>
</dbReference>
<dbReference type="SUPFAM" id="SSF52402">
    <property type="entry name" value="Adenine nucleotide alpha hydrolases-like"/>
    <property type="match status" value="1"/>
</dbReference>
<dbReference type="Pfam" id="PF00582">
    <property type="entry name" value="Usp"/>
    <property type="match status" value="1"/>
</dbReference>
<dbReference type="Proteomes" id="UP000199399">
    <property type="component" value="Unassembled WGS sequence"/>
</dbReference>
<dbReference type="CDD" id="cd00293">
    <property type="entry name" value="USP-like"/>
    <property type="match status" value="1"/>
</dbReference>
<dbReference type="InterPro" id="IPR006016">
    <property type="entry name" value="UspA"/>
</dbReference>
<dbReference type="EMBL" id="FNBP01000013">
    <property type="protein sequence ID" value="SDG87352.1"/>
    <property type="molecule type" value="Genomic_DNA"/>
</dbReference>
<gene>
    <name evidence="2" type="ORF">SAMN04489759_11351</name>
</gene>
<proteinExistence type="predicted"/>
<accession>A0A1G7XT04</accession>
<evidence type="ECO:0000313" key="2">
    <source>
        <dbReference type="EMBL" id="SDG87352.1"/>
    </source>
</evidence>
<name>A0A1G7XT04_9RHOB</name>
<feature type="domain" description="UspA" evidence="1">
    <location>
        <begin position="235"/>
        <end position="283"/>
    </location>
</feature>